<keyword evidence="2 6" id="KW-0378">Hydrolase</keyword>
<dbReference type="Pfam" id="PF04616">
    <property type="entry name" value="Glyco_hydro_43"/>
    <property type="match status" value="1"/>
</dbReference>
<dbReference type="Pfam" id="PF17851">
    <property type="entry name" value="GH43_C2"/>
    <property type="match status" value="1"/>
</dbReference>
<dbReference type="InterPro" id="IPR051795">
    <property type="entry name" value="Glycosyl_Hydrlase_43"/>
</dbReference>
<comment type="similarity">
    <text evidence="1 6">Belongs to the glycosyl hydrolase 43 family.</text>
</comment>
<dbReference type="InterPro" id="IPR023296">
    <property type="entry name" value="Glyco_hydro_beta-prop_sf"/>
</dbReference>
<dbReference type="Gene3D" id="2.115.10.20">
    <property type="entry name" value="Glycosyl hydrolase domain, family 43"/>
    <property type="match status" value="1"/>
</dbReference>
<dbReference type="Proteomes" id="UP000051950">
    <property type="component" value="Unassembled WGS sequence"/>
</dbReference>
<evidence type="ECO:0000313" key="10">
    <source>
        <dbReference type="Proteomes" id="UP000051950"/>
    </source>
</evidence>
<accession>A0A0T5VMV7</accession>
<sequence>MNKFIITIFLLQFSICATAQYQVAQNPKTPGFYTNPIFAGDYPDPSILRDGDNYYMVHSSFEYYPGLLIWHSKDLINWKPVAHALHKKVGSVYAPDLVKYKNKFYIYFPANGTNYVVTADSIGGQWSEPVDLKIGNIDPGHITDEQGKRYLFFSDGGFVPLSDDGLSTTGNQKSSYKGWPIPRNWSIECFCLEGPKLIKRGGYYYITVAEGGTAGPITGHMVVSARSKSLSGPWENSPYNPIVRTTEQTEKWRSKGHATIIDDVKGNWWMVFHAYEKDFYNKGRQTMLLPIEWTKDGWYKVPTGINDSKPIKKPDLAPSKTNFNLNDNFAGNKLKSQWQFFEELDTNRFKLANNSLSVKAKGNTIGNSSPLLCIPEDHSYTVDVEVLIEGKATAGLALFYNSTASSGILANNEDIVADLRGWRAPAEKNVVNNHVFLRLKNIENTVDLYYSKDGIKWNKIENSFEVSGMHHNVLSGFLSLRIGLCSIGDGKVTFRNFKYTPIK</sequence>
<dbReference type="Gene3D" id="2.60.120.200">
    <property type="match status" value="1"/>
</dbReference>
<proteinExistence type="inferred from homology"/>
<name>A0A0T5VMV7_9SPHI</name>
<evidence type="ECO:0000256" key="3">
    <source>
        <dbReference type="ARBA" id="ARBA00023295"/>
    </source>
</evidence>
<feature type="active site" description="Proton acceptor" evidence="4">
    <location>
        <position position="44"/>
    </location>
</feature>
<dbReference type="PANTHER" id="PTHR42812">
    <property type="entry name" value="BETA-XYLOSIDASE"/>
    <property type="match status" value="1"/>
</dbReference>
<evidence type="ECO:0000256" key="1">
    <source>
        <dbReference type="ARBA" id="ARBA00009865"/>
    </source>
</evidence>
<dbReference type="OrthoDB" id="9801455at2"/>
<evidence type="ECO:0000256" key="5">
    <source>
        <dbReference type="PIRSR" id="PIRSR606710-2"/>
    </source>
</evidence>
<evidence type="ECO:0000256" key="2">
    <source>
        <dbReference type="ARBA" id="ARBA00022801"/>
    </source>
</evidence>
<evidence type="ECO:0000256" key="7">
    <source>
        <dbReference type="SAM" id="SignalP"/>
    </source>
</evidence>
<evidence type="ECO:0000259" key="8">
    <source>
        <dbReference type="Pfam" id="PF17851"/>
    </source>
</evidence>
<dbReference type="PANTHER" id="PTHR42812:SF2">
    <property type="entry name" value="XYLOSIDASE_ARABINOSIDASE"/>
    <property type="match status" value="1"/>
</dbReference>
<feature type="domain" description="Beta-xylosidase C-terminal Concanavalin A-like" evidence="8">
    <location>
        <begin position="326"/>
        <end position="499"/>
    </location>
</feature>
<dbReference type="STRING" id="687842.ASU31_15250"/>
<evidence type="ECO:0000256" key="6">
    <source>
        <dbReference type="RuleBase" id="RU361187"/>
    </source>
</evidence>
<dbReference type="EMBL" id="LMZQ01000011">
    <property type="protein sequence ID" value="KRT15210.1"/>
    <property type="molecule type" value="Genomic_DNA"/>
</dbReference>
<keyword evidence="10" id="KW-1185">Reference proteome</keyword>
<dbReference type="SUPFAM" id="SSF49899">
    <property type="entry name" value="Concanavalin A-like lectins/glucanases"/>
    <property type="match status" value="1"/>
</dbReference>
<dbReference type="InterPro" id="IPR013320">
    <property type="entry name" value="ConA-like_dom_sf"/>
</dbReference>
<feature type="signal peptide" evidence="7">
    <location>
        <begin position="1"/>
        <end position="19"/>
    </location>
</feature>
<dbReference type="InterPro" id="IPR006710">
    <property type="entry name" value="Glyco_hydro_43"/>
</dbReference>
<feature type="active site" description="Proton donor" evidence="4">
    <location>
        <position position="193"/>
    </location>
</feature>
<organism evidence="9 10">
    <name type="scientific">Pedobacter ginsenosidimutans</name>
    <dbReference type="NCBI Taxonomy" id="687842"/>
    <lineage>
        <taxon>Bacteria</taxon>
        <taxon>Pseudomonadati</taxon>
        <taxon>Bacteroidota</taxon>
        <taxon>Sphingobacteriia</taxon>
        <taxon>Sphingobacteriales</taxon>
        <taxon>Sphingobacteriaceae</taxon>
        <taxon>Pedobacter</taxon>
    </lineage>
</organism>
<feature type="chain" id="PRO_5006665460" evidence="7">
    <location>
        <begin position="20"/>
        <end position="503"/>
    </location>
</feature>
<dbReference type="SUPFAM" id="SSF75005">
    <property type="entry name" value="Arabinanase/levansucrase/invertase"/>
    <property type="match status" value="1"/>
</dbReference>
<feature type="site" description="Important for catalytic activity, responsible for pKa modulation of the active site Glu and correct orientation of both the proton donor and substrate" evidence="5">
    <location>
        <position position="138"/>
    </location>
</feature>
<evidence type="ECO:0000256" key="4">
    <source>
        <dbReference type="PIRSR" id="PIRSR606710-1"/>
    </source>
</evidence>
<reference evidence="9 10" key="1">
    <citation type="submission" date="2015-11" db="EMBL/GenBank/DDBJ databases">
        <title>Sequence of Pedobacter ginsenosidimutans.</title>
        <authorList>
            <person name="Carson E."/>
            <person name="Keyser V."/>
            <person name="Newman J."/>
            <person name="Miller J."/>
        </authorList>
    </citation>
    <scope>NUCLEOTIDE SEQUENCE [LARGE SCALE GENOMIC DNA]</scope>
    <source>
        <strain evidence="9 10">KACC 14530</strain>
    </source>
</reference>
<keyword evidence="7" id="KW-0732">Signal</keyword>
<dbReference type="RefSeq" id="WP_057933150.1">
    <property type="nucleotide sequence ID" value="NZ_LMZQ01000011.1"/>
</dbReference>
<dbReference type="GO" id="GO:0005975">
    <property type="term" value="P:carbohydrate metabolic process"/>
    <property type="evidence" value="ECO:0007669"/>
    <property type="project" value="InterPro"/>
</dbReference>
<dbReference type="GO" id="GO:0004553">
    <property type="term" value="F:hydrolase activity, hydrolyzing O-glycosyl compounds"/>
    <property type="evidence" value="ECO:0007669"/>
    <property type="project" value="InterPro"/>
</dbReference>
<keyword evidence="3 6" id="KW-0326">Glycosidase</keyword>
<evidence type="ECO:0000313" key="9">
    <source>
        <dbReference type="EMBL" id="KRT15210.1"/>
    </source>
</evidence>
<dbReference type="AlphaFoldDB" id="A0A0T5VMV7"/>
<dbReference type="InterPro" id="IPR041542">
    <property type="entry name" value="GH43_C2"/>
</dbReference>
<protein>
    <submittedName>
        <fullName evidence="9">Beta-xylosidase</fullName>
    </submittedName>
</protein>
<gene>
    <name evidence="9" type="ORF">ASU31_15250</name>
</gene>
<dbReference type="CDD" id="cd09002">
    <property type="entry name" value="GH43_XYL-like"/>
    <property type="match status" value="1"/>
</dbReference>
<comment type="caution">
    <text evidence="9">The sequence shown here is derived from an EMBL/GenBank/DDBJ whole genome shotgun (WGS) entry which is preliminary data.</text>
</comment>